<protein>
    <submittedName>
        <fullName evidence="1">Uncharacterized protein</fullName>
    </submittedName>
</protein>
<accession>A0AAE3VNF2</accession>
<name>A0AAE3VNF2_9HYPH</name>
<keyword evidence="2" id="KW-1185">Reference proteome</keyword>
<dbReference type="RefSeq" id="WP_306884646.1">
    <property type="nucleotide sequence ID" value="NZ_JAUSUL010000001.1"/>
</dbReference>
<evidence type="ECO:0000313" key="2">
    <source>
        <dbReference type="Proteomes" id="UP001229244"/>
    </source>
</evidence>
<comment type="caution">
    <text evidence="1">The sequence shown here is derived from an EMBL/GenBank/DDBJ whole genome shotgun (WGS) entry which is preliminary data.</text>
</comment>
<dbReference type="EMBL" id="JAUSUL010000001">
    <property type="protein sequence ID" value="MDQ0314860.1"/>
    <property type="molecule type" value="Genomic_DNA"/>
</dbReference>
<evidence type="ECO:0000313" key="1">
    <source>
        <dbReference type="EMBL" id="MDQ0314860.1"/>
    </source>
</evidence>
<dbReference type="Proteomes" id="UP001229244">
    <property type="component" value="Unassembled WGS sequence"/>
</dbReference>
<gene>
    <name evidence="1" type="ORF">J2S73_001297</name>
</gene>
<organism evidence="1 2">
    <name type="scientific">Amorphus orientalis</name>
    <dbReference type="NCBI Taxonomy" id="649198"/>
    <lineage>
        <taxon>Bacteria</taxon>
        <taxon>Pseudomonadati</taxon>
        <taxon>Pseudomonadota</taxon>
        <taxon>Alphaproteobacteria</taxon>
        <taxon>Hyphomicrobiales</taxon>
        <taxon>Amorphaceae</taxon>
        <taxon>Amorphus</taxon>
    </lineage>
</organism>
<proteinExistence type="predicted"/>
<reference evidence="1" key="1">
    <citation type="submission" date="2023-07" db="EMBL/GenBank/DDBJ databases">
        <title>Genomic Encyclopedia of Type Strains, Phase IV (KMG-IV): sequencing the most valuable type-strain genomes for metagenomic binning, comparative biology and taxonomic classification.</title>
        <authorList>
            <person name="Goeker M."/>
        </authorList>
    </citation>
    <scope>NUCLEOTIDE SEQUENCE</scope>
    <source>
        <strain evidence="1">DSM 21202</strain>
    </source>
</reference>
<sequence length="148" mass="15957">MTSETTPSVTPSTKKLTKWTHTLDYPFAVREVARIVDGAAVTELERVEIDEAQDKDRKVVSLTFRRMRAGDPKLTEGIEDPYASAIATLATLAGEPSEVIDMLDFDDFEAINEGTVPLMGKSAMKLAEARKKAEAEAGATVSVPSGAI</sequence>
<dbReference type="AlphaFoldDB" id="A0AAE3VNF2"/>